<dbReference type="EMBL" id="GBRH01191459">
    <property type="protein sequence ID" value="JAE06437.1"/>
    <property type="molecule type" value="Transcribed_RNA"/>
</dbReference>
<accession>A0A0A9F273</accession>
<sequence>MSWWVLTANSTRELRHHNPHRENNKLVTS</sequence>
<organism evidence="1">
    <name type="scientific">Arundo donax</name>
    <name type="common">Giant reed</name>
    <name type="synonym">Donax arundinaceus</name>
    <dbReference type="NCBI Taxonomy" id="35708"/>
    <lineage>
        <taxon>Eukaryota</taxon>
        <taxon>Viridiplantae</taxon>
        <taxon>Streptophyta</taxon>
        <taxon>Embryophyta</taxon>
        <taxon>Tracheophyta</taxon>
        <taxon>Spermatophyta</taxon>
        <taxon>Magnoliopsida</taxon>
        <taxon>Liliopsida</taxon>
        <taxon>Poales</taxon>
        <taxon>Poaceae</taxon>
        <taxon>PACMAD clade</taxon>
        <taxon>Arundinoideae</taxon>
        <taxon>Arundineae</taxon>
        <taxon>Arundo</taxon>
    </lineage>
</organism>
<reference evidence="1" key="1">
    <citation type="submission" date="2014-09" db="EMBL/GenBank/DDBJ databases">
        <authorList>
            <person name="Magalhaes I.L.F."/>
            <person name="Oliveira U."/>
            <person name="Santos F.R."/>
            <person name="Vidigal T.H.D.A."/>
            <person name="Brescovit A.D."/>
            <person name="Santos A.J."/>
        </authorList>
    </citation>
    <scope>NUCLEOTIDE SEQUENCE</scope>
    <source>
        <tissue evidence="1">Shoot tissue taken approximately 20 cm above the soil surface</tissue>
    </source>
</reference>
<protein>
    <submittedName>
        <fullName evidence="1">Uncharacterized protein</fullName>
    </submittedName>
</protein>
<evidence type="ECO:0000313" key="1">
    <source>
        <dbReference type="EMBL" id="JAE06437.1"/>
    </source>
</evidence>
<name>A0A0A9F273_ARUDO</name>
<proteinExistence type="predicted"/>
<reference evidence="1" key="2">
    <citation type="journal article" date="2015" name="Data Brief">
        <title>Shoot transcriptome of the giant reed, Arundo donax.</title>
        <authorList>
            <person name="Barrero R.A."/>
            <person name="Guerrero F.D."/>
            <person name="Moolhuijzen P."/>
            <person name="Goolsby J.A."/>
            <person name="Tidwell J."/>
            <person name="Bellgard S.E."/>
            <person name="Bellgard M.I."/>
        </authorList>
    </citation>
    <scope>NUCLEOTIDE SEQUENCE</scope>
    <source>
        <tissue evidence="1">Shoot tissue taken approximately 20 cm above the soil surface</tissue>
    </source>
</reference>
<dbReference type="AlphaFoldDB" id="A0A0A9F273"/>